<evidence type="ECO:0000313" key="1">
    <source>
        <dbReference type="EMBL" id="CEK97870.1"/>
    </source>
</evidence>
<protein>
    <submittedName>
        <fullName evidence="1">Uncharacterized protein</fullName>
    </submittedName>
</protein>
<gene>
    <name evidence="1" type="primary">ORF217138</name>
</gene>
<accession>A0A0B7C0B0</accession>
<dbReference type="EMBL" id="HACG01050999">
    <property type="protein sequence ID" value="CEK97870.1"/>
    <property type="molecule type" value="Transcribed_RNA"/>
</dbReference>
<proteinExistence type="predicted"/>
<feature type="non-terminal residue" evidence="1">
    <location>
        <position position="1"/>
    </location>
</feature>
<reference evidence="1" key="1">
    <citation type="submission" date="2014-12" db="EMBL/GenBank/DDBJ databases">
        <title>Insight into the proteome of Arion vulgaris.</title>
        <authorList>
            <person name="Aradska J."/>
            <person name="Bulat T."/>
            <person name="Smidak R."/>
            <person name="Sarate P."/>
            <person name="Gangsoo J."/>
            <person name="Sialana F."/>
            <person name="Bilban M."/>
            <person name="Lubec G."/>
        </authorList>
    </citation>
    <scope>NUCLEOTIDE SEQUENCE</scope>
    <source>
        <tissue evidence="1">Skin</tissue>
    </source>
</reference>
<organism evidence="1">
    <name type="scientific">Arion vulgaris</name>
    <dbReference type="NCBI Taxonomy" id="1028688"/>
    <lineage>
        <taxon>Eukaryota</taxon>
        <taxon>Metazoa</taxon>
        <taxon>Spiralia</taxon>
        <taxon>Lophotrochozoa</taxon>
        <taxon>Mollusca</taxon>
        <taxon>Gastropoda</taxon>
        <taxon>Heterobranchia</taxon>
        <taxon>Euthyneura</taxon>
        <taxon>Panpulmonata</taxon>
        <taxon>Eupulmonata</taxon>
        <taxon>Stylommatophora</taxon>
        <taxon>Helicina</taxon>
        <taxon>Arionoidea</taxon>
        <taxon>Arionidae</taxon>
        <taxon>Arion</taxon>
    </lineage>
</organism>
<dbReference type="AlphaFoldDB" id="A0A0B7C0B0"/>
<name>A0A0B7C0B0_9EUPU</name>
<sequence>CKRKLGGIGETEVENIRGQSSLISFGGGYLCDVEVRSSLLVPKVPSLLPSRAFGIFFKRFLISV</sequence>